<dbReference type="InterPro" id="IPR036910">
    <property type="entry name" value="HMG_box_dom_sf"/>
</dbReference>
<dbReference type="OrthoDB" id="6247875at2759"/>
<proteinExistence type="predicted"/>
<evidence type="ECO:0000256" key="3">
    <source>
        <dbReference type="PROSITE-ProRule" id="PRU00267"/>
    </source>
</evidence>
<dbReference type="InterPro" id="IPR009071">
    <property type="entry name" value="HMG_box_dom"/>
</dbReference>
<dbReference type="GO" id="GO:0000978">
    <property type="term" value="F:RNA polymerase II cis-regulatory region sequence-specific DNA binding"/>
    <property type="evidence" value="ECO:0007669"/>
    <property type="project" value="TreeGrafter"/>
</dbReference>
<dbReference type="AlphaFoldDB" id="A0A9N9FGT1"/>
<feature type="DNA-binding region" description="HMG box" evidence="3">
    <location>
        <begin position="110"/>
        <end position="178"/>
    </location>
</feature>
<keyword evidence="1 3" id="KW-0238">DNA-binding</keyword>
<evidence type="ECO:0000313" key="7">
    <source>
        <dbReference type="Proteomes" id="UP000789342"/>
    </source>
</evidence>
<dbReference type="GO" id="GO:0005634">
    <property type="term" value="C:nucleus"/>
    <property type="evidence" value="ECO:0007669"/>
    <property type="project" value="UniProtKB-UniRule"/>
</dbReference>
<feature type="compositionally biased region" description="Polar residues" evidence="4">
    <location>
        <begin position="7"/>
        <end position="17"/>
    </location>
</feature>
<dbReference type="Proteomes" id="UP000789342">
    <property type="component" value="Unassembled WGS sequence"/>
</dbReference>
<feature type="region of interest" description="Disordered" evidence="4">
    <location>
        <begin position="1"/>
        <end position="37"/>
    </location>
</feature>
<evidence type="ECO:0000256" key="2">
    <source>
        <dbReference type="ARBA" id="ARBA00023163"/>
    </source>
</evidence>
<evidence type="ECO:0000313" key="6">
    <source>
        <dbReference type="EMBL" id="CAG8532483.1"/>
    </source>
</evidence>
<dbReference type="CDD" id="cd01389">
    <property type="entry name" value="HMG-box_ROX1-like"/>
    <property type="match status" value="1"/>
</dbReference>
<dbReference type="PANTHER" id="PTHR10270:SF161">
    <property type="entry name" value="SEX-DETERMINING REGION Y PROTEIN"/>
    <property type="match status" value="1"/>
</dbReference>
<dbReference type="InterPro" id="IPR050140">
    <property type="entry name" value="SRY-related_HMG-box_TF-like"/>
</dbReference>
<dbReference type="Pfam" id="PF00505">
    <property type="entry name" value="HMG_box"/>
    <property type="match status" value="1"/>
</dbReference>
<name>A0A9N9FGT1_9GLOM</name>
<dbReference type="GO" id="GO:0030154">
    <property type="term" value="P:cell differentiation"/>
    <property type="evidence" value="ECO:0007669"/>
    <property type="project" value="TreeGrafter"/>
</dbReference>
<feature type="region of interest" description="Disordered" evidence="4">
    <location>
        <begin position="56"/>
        <end position="115"/>
    </location>
</feature>
<feature type="compositionally biased region" description="Low complexity" evidence="4">
    <location>
        <begin position="79"/>
        <end position="93"/>
    </location>
</feature>
<keyword evidence="7" id="KW-1185">Reference proteome</keyword>
<evidence type="ECO:0000256" key="1">
    <source>
        <dbReference type="ARBA" id="ARBA00023125"/>
    </source>
</evidence>
<comment type="caution">
    <text evidence="6">The sequence shown here is derived from an EMBL/GenBank/DDBJ whole genome shotgun (WGS) entry which is preliminary data.</text>
</comment>
<dbReference type="PANTHER" id="PTHR10270">
    <property type="entry name" value="SOX TRANSCRIPTION FACTOR"/>
    <property type="match status" value="1"/>
</dbReference>
<protein>
    <submittedName>
        <fullName evidence="6">11253_t:CDS:1</fullName>
    </submittedName>
</protein>
<dbReference type="Gene3D" id="1.10.30.10">
    <property type="entry name" value="High mobility group box domain"/>
    <property type="match status" value="1"/>
</dbReference>
<feature type="compositionally biased region" description="Polar residues" evidence="4">
    <location>
        <begin position="56"/>
        <end position="73"/>
    </location>
</feature>
<dbReference type="PROSITE" id="PS50118">
    <property type="entry name" value="HMG_BOX_2"/>
    <property type="match status" value="1"/>
</dbReference>
<feature type="domain" description="HMG box" evidence="5">
    <location>
        <begin position="110"/>
        <end position="178"/>
    </location>
</feature>
<evidence type="ECO:0000259" key="5">
    <source>
        <dbReference type="PROSITE" id="PS50118"/>
    </source>
</evidence>
<dbReference type="EMBL" id="CAJVPV010002660">
    <property type="protein sequence ID" value="CAG8532483.1"/>
    <property type="molecule type" value="Genomic_DNA"/>
</dbReference>
<accession>A0A9N9FGT1</accession>
<reference evidence="6" key="1">
    <citation type="submission" date="2021-06" db="EMBL/GenBank/DDBJ databases">
        <authorList>
            <person name="Kallberg Y."/>
            <person name="Tangrot J."/>
            <person name="Rosling A."/>
        </authorList>
    </citation>
    <scope>NUCLEOTIDE SEQUENCE</scope>
    <source>
        <strain evidence="6">CL551</strain>
    </source>
</reference>
<keyword evidence="2" id="KW-0804">Transcription</keyword>
<organism evidence="6 7">
    <name type="scientific">Acaulospora morrowiae</name>
    <dbReference type="NCBI Taxonomy" id="94023"/>
    <lineage>
        <taxon>Eukaryota</taxon>
        <taxon>Fungi</taxon>
        <taxon>Fungi incertae sedis</taxon>
        <taxon>Mucoromycota</taxon>
        <taxon>Glomeromycotina</taxon>
        <taxon>Glomeromycetes</taxon>
        <taxon>Diversisporales</taxon>
        <taxon>Acaulosporaceae</taxon>
        <taxon>Acaulospora</taxon>
    </lineage>
</organism>
<dbReference type="SUPFAM" id="SSF47095">
    <property type="entry name" value="HMG-box"/>
    <property type="match status" value="1"/>
</dbReference>
<keyword evidence="3" id="KW-0539">Nucleus</keyword>
<dbReference type="SMART" id="SM00398">
    <property type="entry name" value="HMG"/>
    <property type="match status" value="1"/>
</dbReference>
<gene>
    <name evidence="6" type="ORF">AMORRO_LOCUS4741</name>
</gene>
<sequence>MPELKSPTISNPDSNTPPTLPKLRQIAPAPQSKPDYDIYHIPKGFEVLLVPKSSADASPSLTGHLSSSPSNAIPLSPAPSESSIQDSPKSSSKPSPPNSSWRKRRNNGHIPRPKNCFMAYREQIQRKVLEENPGMNNKLVSVIAAKMWNEETEEVKQFWRERAQQLKIEHMIKYPNYKFAPKKKQSKPNANCVKSGKVVKKSADPKIMTEELAKDIMRSEYSDPETVTHSFNNRPIFWSHCRSSSMDSIGSWTSDSAPPTPPYIDSNSPPTFATHDFHDHSSPLRYETCSKVDADSHPSSLTENGWFGQCSTMGNDFLDTLLPSIEFDNGMNVDASTNSGPYYFEEDDEMEYAESFNPSQILDTLVLPGQHSIHQGYQHQQSLY</sequence>
<evidence type="ECO:0000256" key="4">
    <source>
        <dbReference type="SAM" id="MobiDB-lite"/>
    </source>
</evidence>
<dbReference type="GO" id="GO:0001228">
    <property type="term" value="F:DNA-binding transcription activator activity, RNA polymerase II-specific"/>
    <property type="evidence" value="ECO:0007669"/>
    <property type="project" value="TreeGrafter"/>
</dbReference>